<comment type="caution">
    <text evidence="1">The sequence shown here is derived from an EMBL/GenBank/DDBJ whole genome shotgun (WGS) entry which is preliminary data.</text>
</comment>
<proteinExistence type="predicted"/>
<dbReference type="AlphaFoldDB" id="A0AAN7JPJ8"/>
<dbReference type="EMBL" id="JAXIOK010000017">
    <property type="protein sequence ID" value="KAK4750688.1"/>
    <property type="molecule type" value="Genomic_DNA"/>
</dbReference>
<gene>
    <name evidence="1" type="ORF">SAY87_004170</name>
</gene>
<evidence type="ECO:0000313" key="1">
    <source>
        <dbReference type="EMBL" id="KAK4750688.1"/>
    </source>
</evidence>
<dbReference type="Proteomes" id="UP001345219">
    <property type="component" value="Chromosome 4"/>
</dbReference>
<accession>A0AAN7JPJ8</accession>
<evidence type="ECO:0000313" key="2">
    <source>
        <dbReference type="Proteomes" id="UP001345219"/>
    </source>
</evidence>
<reference evidence="1 2" key="1">
    <citation type="journal article" date="2023" name="Hortic Res">
        <title>Pangenome of water caltrop reveals structural variations and asymmetric subgenome divergence after allopolyploidization.</title>
        <authorList>
            <person name="Zhang X."/>
            <person name="Chen Y."/>
            <person name="Wang L."/>
            <person name="Yuan Y."/>
            <person name="Fang M."/>
            <person name="Shi L."/>
            <person name="Lu R."/>
            <person name="Comes H.P."/>
            <person name="Ma Y."/>
            <person name="Chen Y."/>
            <person name="Huang G."/>
            <person name="Zhou Y."/>
            <person name="Zheng Z."/>
            <person name="Qiu Y."/>
        </authorList>
    </citation>
    <scope>NUCLEOTIDE SEQUENCE [LARGE SCALE GENOMIC DNA]</scope>
    <source>
        <tissue evidence="1">Roots</tissue>
    </source>
</reference>
<sequence length="156" mass="17478">MSDTIVLTSPSLLSATKDFLYNILLRLPPSSPLLCIVRLRLQSLVCKIEGIFLICHRADEEYLYVEGHGIRTGNGSNFVFQMMLGIVNLWQSPKDGREAAAEGGLKKRRYWHGSIRSDDTKNFAFKRSDLIEPLQHLPLPLPKVGTYLSRGHIAAG</sequence>
<organism evidence="1 2">
    <name type="scientific">Trapa incisa</name>
    <dbReference type="NCBI Taxonomy" id="236973"/>
    <lineage>
        <taxon>Eukaryota</taxon>
        <taxon>Viridiplantae</taxon>
        <taxon>Streptophyta</taxon>
        <taxon>Embryophyta</taxon>
        <taxon>Tracheophyta</taxon>
        <taxon>Spermatophyta</taxon>
        <taxon>Magnoliopsida</taxon>
        <taxon>eudicotyledons</taxon>
        <taxon>Gunneridae</taxon>
        <taxon>Pentapetalae</taxon>
        <taxon>rosids</taxon>
        <taxon>malvids</taxon>
        <taxon>Myrtales</taxon>
        <taxon>Lythraceae</taxon>
        <taxon>Trapa</taxon>
    </lineage>
</organism>
<protein>
    <submittedName>
        <fullName evidence="1">Uncharacterized protein</fullName>
    </submittedName>
</protein>
<keyword evidence="2" id="KW-1185">Reference proteome</keyword>
<name>A0AAN7JPJ8_9MYRT</name>